<comment type="caution">
    <text evidence="2">The sequence shown here is derived from an EMBL/GenBank/DDBJ whole genome shotgun (WGS) entry which is preliminary data.</text>
</comment>
<feature type="transmembrane region" description="Helical" evidence="1">
    <location>
        <begin position="7"/>
        <end position="28"/>
    </location>
</feature>
<name>A0A1C0YE27_9BACL</name>
<dbReference type="Proteomes" id="UP000093199">
    <property type="component" value="Unassembled WGS sequence"/>
</dbReference>
<organism evidence="2 3">
    <name type="scientific">Caryophanon tenue</name>
    <dbReference type="NCBI Taxonomy" id="33978"/>
    <lineage>
        <taxon>Bacteria</taxon>
        <taxon>Bacillati</taxon>
        <taxon>Bacillota</taxon>
        <taxon>Bacilli</taxon>
        <taxon>Bacillales</taxon>
        <taxon>Caryophanaceae</taxon>
        <taxon>Caryophanon</taxon>
    </lineage>
</organism>
<keyword evidence="1" id="KW-0812">Transmembrane</keyword>
<dbReference type="RefSeq" id="WP_066545012.1">
    <property type="nucleotide sequence ID" value="NZ_MASJ01000014.1"/>
</dbReference>
<protein>
    <submittedName>
        <fullName evidence="2">Uncharacterized protein</fullName>
    </submittedName>
</protein>
<dbReference type="EMBL" id="MASJ01000014">
    <property type="protein sequence ID" value="OCS85442.1"/>
    <property type="molecule type" value="Genomic_DNA"/>
</dbReference>
<dbReference type="AlphaFoldDB" id="A0A1C0YE27"/>
<sequence>MKLKRAPLYIGVFGGLIIAFAVLTAVYGGIPQKAVANTAVIGFILIVVLELFMYVTNRGKK</sequence>
<evidence type="ECO:0000256" key="1">
    <source>
        <dbReference type="SAM" id="Phobius"/>
    </source>
</evidence>
<keyword evidence="1" id="KW-0472">Membrane</keyword>
<feature type="transmembrane region" description="Helical" evidence="1">
    <location>
        <begin position="34"/>
        <end position="55"/>
    </location>
</feature>
<proteinExistence type="predicted"/>
<accession>A0A1C0YE27</accession>
<reference evidence="2 3" key="1">
    <citation type="submission" date="2016-07" db="EMBL/GenBank/DDBJ databases">
        <title>Caryophanon tenue genome sequencing.</title>
        <authorList>
            <person name="Verma A."/>
            <person name="Pal Y."/>
            <person name="Krishnamurthi S."/>
        </authorList>
    </citation>
    <scope>NUCLEOTIDE SEQUENCE [LARGE SCALE GENOMIC DNA]</scope>
    <source>
        <strain evidence="2 3">DSM 14152</strain>
    </source>
</reference>
<gene>
    <name evidence="2" type="ORF">A6M13_13480</name>
</gene>
<keyword evidence="1" id="KW-1133">Transmembrane helix</keyword>
<evidence type="ECO:0000313" key="2">
    <source>
        <dbReference type="EMBL" id="OCS85442.1"/>
    </source>
</evidence>
<keyword evidence="3" id="KW-1185">Reference proteome</keyword>
<evidence type="ECO:0000313" key="3">
    <source>
        <dbReference type="Proteomes" id="UP000093199"/>
    </source>
</evidence>